<evidence type="ECO:0000256" key="1">
    <source>
        <dbReference type="SAM" id="Phobius"/>
    </source>
</evidence>
<name>A0A6C0IY93_9ZZZZ</name>
<proteinExistence type="predicted"/>
<accession>A0A6C0IY93</accession>
<evidence type="ECO:0000313" key="2">
    <source>
        <dbReference type="EMBL" id="QHT98002.1"/>
    </source>
</evidence>
<dbReference type="AlphaFoldDB" id="A0A6C0IY93"/>
<keyword evidence="1" id="KW-0812">Transmembrane</keyword>
<reference evidence="2" key="1">
    <citation type="journal article" date="2020" name="Nature">
        <title>Giant virus diversity and host interactions through global metagenomics.</title>
        <authorList>
            <person name="Schulz F."/>
            <person name="Roux S."/>
            <person name="Paez-Espino D."/>
            <person name="Jungbluth S."/>
            <person name="Walsh D.A."/>
            <person name="Denef V.J."/>
            <person name="McMahon K.D."/>
            <person name="Konstantinidis K.T."/>
            <person name="Eloe-Fadrosh E.A."/>
            <person name="Kyrpides N.C."/>
            <person name="Woyke T."/>
        </authorList>
    </citation>
    <scope>NUCLEOTIDE SEQUENCE</scope>
    <source>
        <strain evidence="2">GVMAG-M-3300025626-8</strain>
    </source>
</reference>
<organism evidence="2">
    <name type="scientific">viral metagenome</name>
    <dbReference type="NCBI Taxonomy" id="1070528"/>
    <lineage>
        <taxon>unclassified sequences</taxon>
        <taxon>metagenomes</taxon>
        <taxon>organismal metagenomes</taxon>
    </lineage>
</organism>
<keyword evidence="1" id="KW-0472">Membrane</keyword>
<dbReference type="EMBL" id="MN740286">
    <property type="protein sequence ID" value="QHT98002.1"/>
    <property type="molecule type" value="Genomic_DNA"/>
</dbReference>
<sequence>MSRLEDLSIAKLRDRMSKSSIVELADIKKELETSCKGGNEHIIFHESLTRDLYAYAVINFLTMYGFVVFGGFVSAHVSGKAWNDIDLLMPADHFAQDHVLKIVAFLRLSFGFKAIQIQMYECQAKRYARTFSLTIKESDVVHSIKFDIVPKSIHKKMKWLPVTVGKCLLMSDNVISLRSIPKAAHMLLPWKVTDILELLRNGNDVGLGIPTAAQSRDTEYRAYWWQRIRALRKSGYVVDNFLGCTPQEPSRGTNA</sequence>
<protein>
    <submittedName>
        <fullName evidence="2">Uncharacterized protein</fullName>
    </submittedName>
</protein>
<feature type="transmembrane region" description="Helical" evidence="1">
    <location>
        <begin position="52"/>
        <end position="73"/>
    </location>
</feature>
<keyword evidence="1" id="KW-1133">Transmembrane helix</keyword>